<name>A0A699IAM8_TANCI</name>
<dbReference type="PANTHER" id="PTHR23329:SF1">
    <property type="entry name" value="TUFTELIN-INTERACTING PROTEIN 11"/>
    <property type="match status" value="1"/>
</dbReference>
<evidence type="ECO:0000259" key="2">
    <source>
        <dbReference type="Pfam" id="PF07842"/>
    </source>
</evidence>
<gene>
    <name evidence="3" type="ORF">Tci_486467</name>
</gene>
<organism evidence="3">
    <name type="scientific">Tanacetum cinerariifolium</name>
    <name type="common">Dalmatian daisy</name>
    <name type="synonym">Chrysanthemum cinerariifolium</name>
    <dbReference type="NCBI Taxonomy" id="118510"/>
    <lineage>
        <taxon>Eukaryota</taxon>
        <taxon>Viridiplantae</taxon>
        <taxon>Streptophyta</taxon>
        <taxon>Embryophyta</taxon>
        <taxon>Tracheophyta</taxon>
        <taxon>Spermatophyta</taxon>
        <taxon>Magnoliopsida</taxon>
        <taxon>eudicotyledons</taxon>
        <taxon>Gunneridae</taxon>
        <taxon>Pentapetalae</taxon>
        <taxon>asterids</taxon>
        <taxon>campanulids</taxon>
        <taxon>Asterales</taxon>
        <taxon>Asteraceae</taxon>
        <taxon>Asteroideae</taxon>
        <taxon>Anthemideae</taxon>
        <taxon>Anthemidinae</taxon>
        <taxon>Tanacetum</taxon>
    </lineage>
</organism>
<reference evidence="3" key="1">
    <citation type="journal article" date="2019" name="Sci. Rep.">
        <title>Draft genome of Tanacetum cinerariifolium, the natural source of mosquito coil.</title>
        <authorList>
            <person name="Yamashiro T."/>
            <person name="Shiraishi A."/>
            <person name="Satake H."/>
            <person name="Nakayama K."/>
        </authorList>
    </citation>
    <scope>NUCLEOTIDE SEQUENCE</scope>
</reference>
<comment type="caution">
    <text evidence="3">The sequence shown here is derived from an EMBL/GenBank/DDBJ whole genome shotgun (WGS) entry which is preliminary data.</text>
</comment>
<dbReference type="EMBL" id="BKCJ010245561">
    <property type="protein sequence ID" value="GEZ14494.1"/>
    <property type="molecule type" value="Genomic_DNA"/>
</dbReference>
<dbReference type="GO" id="GO:0071008">
    <property type="term" value="C:U2-type post-mRNA release spliceosomal complex"/>
    <property type="evidence" value="ECO:0007669"/>
    <property type="project" value="TreeGrafter"/>
</dbReference>
<accession>A0A699IAM8</accession>
<dbReference type="InterPro" id="IPR022783">
    <property type="entry name" value="GCFC_dom"/>
</dbReference>
<protein>
    <submittedName>
        <fullName evidence="3">Septin and tuftelin-interacting protein 1 homolog 1-like</fullName>
    </submittedName>
</protein>
<proteinExistence type="predicted"/>
<dbReference type="Pfam" id="PF07842">
    <property type="entry name" value="GCFC"/>
    <property type="match status" value="1"/>
</dbReference>
<sequence>MPKFLAAVNSWDPRTDTIPMHIWVHPWLPLVDQKHTTLYHTVQTKLESVLNEWHPSDESAYDVLSPWKPIFDLESWEQIMVRCITPKLLAVMQEFQVNPVDQKLDQFYWVLRWANLILIHHMLQITDNLIPTNLLSNEHIRGWLNIGLVMMNQAAQGLEVVPPGLRAKISDEKARKKKQSSSEAQQMEDIQAETG</sequence>
<dbReference type="PANTHER" id="PTHR23329">
    <property type="entry name" value="TUFTELIN-INTERACTING PROTEIN 11-RELATED"/>
    <property type="match status" value="1"/>
</dbReference>
<feature type="domain" description="GCF C-terminal" evidence="2">
    <location>
        <begin position="1"/>
        <end position="127"/>
    </location>
</feature>
<evidence type="ECO:0000256" key="1">
    <source>
        <dbReference type="SAM" id="MobiDB-lite"/>
    </source>
</evidence>
<dbReference type="InterPro" id="IPR045211">
    <property type="entry name" value="TFP11/STIP/Ntr1"/>
</dbReference>
<feature type="region of interest" description="Disordered" evidence="1">
    <location>
        <begin position="171"/>
        <end position="195"/>
    </location>
</feature>
<dbReference type="GO" id="GO:0000390">
    <property type="term" value="P:spliceosomal complex disassembly"/>
    <property type="evidence" value="ECO:0007669"/>
    <property type="project" value="InterPro"/>
</dbReference>
<evidence type="ECO:0000313" key="3">
    <source>
        <dbReference type="EMBL" id="GEZ14494.1"/>
    </source>
</evidence>
<dbReference type="AlphaFoldDB" id="A0A699IAM8"/>